<evidence type="ECO:0000259" key="2">
    <source>
        <dbReference type="Pfam" id="PF13439"/>
    </source>
</evidence>
<reference evidence="3 4" key="1">
    <citation type="journal article" date="2016" name="Nat. Commun.">
        <title>Thousands of microbial genomes shed light on interconnected biogeochemical processes in an aquifer system.</title>
        <authorList>
            <person name="Anantharaman K."/>
            <person name="Brown C.T."/>
            <person name="Hug L.A."/>
            <person name="Sharon I."/>
            <person name="Castelle C.J."/>
            <person name="Probst A.J."/>
            <person name="Thomas B.C."/>
            <person name="Singh A."/>
            <person name="Wilkins M.J."/>
            <person name="Karaoz U."/>
            <person name="Brodie E.L."/>
            <person name="Williams K.H."/>
            <person name="Hubbard S.S."/>
            <person name="Banfield J.F."/>
        </authorList>
    </citation>
    <scope>NUCLEOTIDE SEQUENCE [LARGE SCALE GENOMIC DNA]</scope>
</reference>
<accession>A0A1F6AIH5</accession>
<comment type="caution">
    <text evidence="3">The sequence shown here is derived from an EMBL/GenBank/DDBJ whole genome shotgun (WGS) entry which is preliminary data.</text>
</comment>
<evidence type="ECO:0000313" key="4">
    <source>
        <dbReference type="Proteomes" id="UP000178759"/>
    </source>
</evidence>
<dbReference type="PANTHER" id="PTHR46401:SF2">
    <property type="entry name" value="GLYCOSYLTRANSFERASE WBBK-RELATED"/>
    <property type="match status" value="1"/>
</dbReference>
<feature type="domain" description="Glycosyltransferase subfamily 4-like N-terminal" evidence="2">
    <location>
        <begin position="16"/>
        <end position="173"/>
    </location>
</feature>
<organism evidence="3 4">
    <name type="scientific">Candidatus Gottesmanbacteria bacterium RIFCSPLOWO2_01_FULL_43_11b</name>
    <dbReference type="NCBI Taxonomy" id="1798392"/>
    <lineage>
        <taxon>Bacteria</taxon>
        <taxon>Candidatus Gottesmaniibacteriota</taxon>
    </lineage>
</organism>
<dbReference type="GO" id="GO:0009103">
    <property type="term" value="P:lipopolysaccharide biosynthetic process"/>
    <property type="evidence" value="ECO:0007669"/>
    <property type="project" value="TreeGrafter"/>
</dbReference>
<dbReference type="InterPro" id="IPR028098">
    <property type="entry name" value="Glyco_trans_4-like_N"/>
</dbReference>
<dbReference type="EMBL" id="MFJV01000001">
    <property type="protein sequence ID" value="OGG24530.1"/>
    <property type="molecule type" value="Genomic_DNA"/>
</dbReference>
<sequence>MRIGIDISQIVYEGTGVGNYVRHMVTELLKHDTKNEYVLFGASLRRRKEFREYFPKKHLVIVPIPPTLLDILWNRFHIFPVEWFTGSLDVFWSSDWTQPPLIHAKGVTTIHDLTVFRHPESFVTKIIEVQRRRLTKAAKLCSAFFCDSEATKKDAIELLGIPQNKLFVVYPGI</sequence>
<protein>
    <recommendedName>
        <fullName evidence="2">Glycosyltransferase subfamily 4-like N-terminal domain-containing protein</fullName>
    </recommendedName>
</protein>
<dbReference type="Gene3D" id="3.40.50.2000">
    <property type="entry name" value="Glycogen Phosphorylase B"/>
    <property type="match status" value="1"/>
</dbReference>
<dbReference type="Pfam" id="PF13439">
    <property type="entry name" value="Glyco_transf_4"/>
    <property type="match status" value="1"/>
</dbReference>
<evidence type="ECO:0000313" key="3">
    <source>
        <dbReference type="EMBL" id="OGG24530.1"/>
    </source>
</evidence>
<dbReference type="AlphaFoldDB" id="A0A1F6AIH5"/>
<keyword evidence="1" id="KW-0808">Transferase</keyword>
<proteinExistence type="predicted"/>
<evidence type="ECO:0000256" key="1">
    <source>
        <dbReference type="ARBA" id="ARBA00022679"/>
    </source>
</evidence>
<dbReference type="STRING" id="1798392.A3A79_05090"/>
<dbReference type="Proteomes" id="UP000178759">
    <property type="component" value="Unassembled WGS sequence"/>
</dbReference>
<dbReference type="PANTHER" id="PTHR46401">
    <property type="entry name" value="GLYCOSYLTRANSFERASE WBBK-RELATED"/>
    <property type="match status" value="1"/>
</dbReference>
<gene>
    <name evidence="3" type="ORF">A3A79_05090</name>
</gene>
<dbReference type="GO" id="GO:0016757">
    <property type="term" value="F:glycosyltransferase activity"/>
    <property type="evidence" value="ECO:0007669"/>
    <property type="project" value="TreeGrafter"/>
</dbReference>
<dbReference type="SUPFAM" id="SSF53756">
    <property type="entry name" value="UDP-Glycosyltransferase/glycogen phosphorylase"/>
    <property type="match status" value="1"/>
</dbReference>
<name>A0A1F6AIH5_9BACT</name>